<dbReference type="Pfam" id="PF16220">
    <property type="entry name" value="DUF4880"/>
    <property type="match status" value="1"/>
</dbReference>
<evidence type="ECO:0000313" key="2">
    <source>
        <dbReference type="EMBL" id="VVO75926.1"/>
    </source>
</evidence>
<protein>
    <recommendedName>
        <fullName evidence="1">FecR N-terminal domain-containing protein</fullName>
    </recommendedName>
</protein>
<gene>
    <name evidence="2" type="ORF">PS896_01580</name>
</gene>
<dbReference type="InterPro" id="IPR032623">
    <property type="entry name" value="FecR_N"/>
</dbReference>
<dbReference type="AlphaFoldDB" id="A0A5E7IIY4"/>
<accession>A0A5E7IIY4</accession>
<evidence type="ECO:0000313" key="3">
    <source>
        <dbReference type="Proteomes" id="UP000377224"/>
    </source>
</evidence>
<feature type="domain" description="FecR N-terminal" evidence="1">
    <location>
        <begin position="15"/>
        <end position="54"/>
    </location>
</feature>
<dbReference type="Proteomes" id="UP000377224">
    <property type="component" value="Unassembled WGS sequence"/>
</dbReference>
<evidence type="ECO:0000259" key="1">
    <source>
        <dbReference type="Pfam" id="PF16220"/>
    </source>
</evidence>
<organism evidence="2 3">
    <name type="scientific">Pseudomonas fluorescens</name>
    <dbReference type="NCBI Taxonomy" id="294"/>
    <lineage>
        <taxon>Bacteria</taxon>
        <taxon>Pseudomonadati</taxon>
        <taxon>Pseudomonadota</taxon>
        <taxon>Gammaproteobacteria</taxon>
        <taxon>Pseudomonadales</taxon>
        <taxon>Pseudomonadaceae</taxon>
        <taxon>Pseudomonas</taxon>
    </lineage>
</organism>
<proteinExistence type="predicted"/>
<dbReference type="RefSeq" id="WP_150647330.1">
    <property type="nucleotide sequence ID" value="NZ_CABVIN010000001.1"/>
</dbReference>
<dbReference type="EMBL" id="CABVIN010000001">
    <property type="protein sequence ID" value="VVO75926.1"/>
    <property type="molecule type" value="Genomic_DNA"/>
</dbReference>
<name>A0A5E7IIY4_PSEFL</name>
<sequence length="88" mass="10254">MYTTRPEETDATVLDQAAHWCMRLHDDNCRADERLAFQQWVQADPRHAFEYAKMLEIWDLSEHLPAQPMTANTLLTGHLSGQIETRKT</sequence>
<reference evidence="2 3" key="1">
    <citation type="submission" date="2019-09" db="EMBL/GenBank/DDBJ databases">
        <authorList>
            <person name="Chandra G."/>
            <person name="Truman W A."/>
        </authorList>
    </citation>
    <scope>NUCLEOTIDE SEQUENCE [LARGE SCALE GENOMIC DNA]</scope>
    <source>
        <strain evidence="2">PS896</strain>
    </source>
</reference>